<evidence type="ECO:0000313" key="3">
    <source>
        <dbReference type="Proteomes" id="UP000198228"/>
    </source>
</evidence>
<accession>A0A1C5A8N9</accession>
<feature type="region of interest" description="Disordered" evidence="1">
    <location>
        <begin position="250"/>
        <end position="272"/>
    </location>
</feature>
<gene>
    <name evidence="2" type="ORF">GA0074696_5535</name>
</gene>
<dbReference type="Proteomes" id="UP000198228">
    <property type="component" value="Chromosome I"/>
</dbReference>
<protein>
    <submittedName>
        <fullName evidence="2">Uncharacterized protein</fullName>
    </submittedName>
</protein>
<reference evidence="2 3" key="1">
    <citation type="submission" date="2016-06" db="EMBL/GenBank/DDBJ databases">
        <authorList>
            <person name="Kjaerup R.B."/>
            <person name="Dalgaard T.S."/>
            <person name="Juul-Madsen H.R."/>
        </authorList>
    </citation>
    <scope>NUCLEOTIDE SEQUENCE [LARGE SCALE GENOMIC DNA]</scope>
    <source>
        <strain evidence="2 3">DSM 43821</strain>
    </source>
</reference>
<dbReference type="AlphaFoldDB" id="A0A1C5A8N9"/>
<dbReference type="EMBL" id="LT607410">
    <property type="protein sequence ID" value="SCF41441.1"/>
    <property type="molecule type" value="Genomic_DNA"/>
</dbReference>
<sequence length="272" mass="30783">MNVLWAYPRLPAGIAEELLYTHSAVETVQLTAQADTAHSRATWYPTAPNRVAPEKLSELQQIVRRIARDNGWPGTLSRHAATEFDRQLAAELYRQMRILPADAASEEVWSFLSLVLLPDVAFWRWPNPERKPRYERILGQPRNVFRRLWHRVHVLGEDLGSMLFEDEAVGLLERPSLGGNPRTARAIAVAHLATAERFPEVARTSLLRVAALRLRRVGVLVSMEALDDLQLTLLMNEVFSGAVHSLVGDIDDRHQPPMQRTARSPVMNPNDE</sequence>
<evidence type="ECO:0000256" key="1">
    <source>
        <dbReference type="SAM" id="MobiDB-lite"/>
    </source>
</evidence>
<evidence type="ECO:0000313" key="2">
    <source>
        <dbReference type="EMBL" id="SCF41441.1"/>
    </source>
</evidence>
<organism evidence="2 3">
    <name type="scientific">Micromonospora purpureochromogenes</name>
    <dbReference type="NCBI Taxonomy" id="47872"/>
    <lineage>
        <taxon>Bacteria</taxon>
        <taxon>Bacillati</taxon>
        <taxon>Actinomycetota</taxon>
        <taxon>Actinomycetes</taxon>
        <taxon>Micromonosporales</taxon>
        <taxon>Micromonosporaceae</taxon>
        <taxon>Micromonospora</taxon>
    </lineage>
</organism>
<proteinExistence type="predicted"/>
<dbReference type="Pfam" id="PF19866">
    <property type="entry name" value="DUF6339"/>
    <property type="match status" value="1"/>
</dbReference>
<name>A0A1C5A8N9_9ACTN</name>
<dbReference type="InterPro" id="IPR045920">
    <property type="entry name" value="DUF6339"/>
</dbReference>